<protein>
    <recommendedName>
        <fullName evidence="3">Zinc-binding metallo-peptidase</fullName>
    </recommendedName>
</protein>
<dbReference type="RefSeq" id="WP_114705426.1">
    <property type="nucleotide sequence ID" value="NZ_QDKL01000001.1"/>
</dbReference>
<name>A0ABY0IHQ9_9BACT</name>
<dbReference type="EMBL" id="QDKL01000001">
    <property type="protein sequence ID" value="RZF22480.1"/>
    <property type="molecule type" value="Genomic_DNA"/>
</dbReference>
<evidence type="ECO:0000313" key="2">
    <source>
        <dbReference type="Proteomes" id="UP000443582"/>
    </source>
</evidence>
<reference evidence="2" key="1">
    <citation type="journal article" date="2019" name="Int. J. Syst. Evol. Microbiol.">
        <title>Halobacteriovorax valvorus sp. nov., a novel prokaryotic predator isolated from coastal seawater of China.</title>
        <authorList>
            <person name="Chen M.-X."/>
        </authorList>
    </citation>
    <scope>NUCLEOTIDE SEQUENCE [LARGE SCALE GENOMIC DNA]</scope>
    <source>
        <strain evidence="2">BL9</strain>
    </source>
</reference>
<evidence type="ECO:0008006" key="3">
    <source>
        <dbReference type="Google" id="ProtNLM"/>
    </source>
</evidence>
<keyword evidence="2" id="KW-1185">Reference proteome</keyword>
<dbReference type="Pfam" id="PF15887">
    <property type="entry name" value="Peptidase_Mx"/>
    <property type="match status" value="1"/>
</dbReference>
<evidence type="ECO:0000313" key="1">
    <source>
        <dbReference type="EMBL" id="RZF22480.1"/>
    </source>
</evidence>
<proteinExistence type="predicted"/>
<accession>A0ABY0IHQ9</accession>
<sequence length="335" mass="39758">MKKLNLENSNQRDILGAQLWELDISFDKSIFSNCLDQLNQELENKNLLVRPKVWLSDDWFCPDSISGIAIPFTLMHPRLIALERQYIGHVEGETRDWFMKLMRHECGHVMDNAYFLKDEQRRKSIFGDHDKRYPNSYIPKVFSKNYVYHLEDHYAQAHPEEDFAETFATWLTPRSNWRNIYENWPALTKLKYVDSQMKSLRGKKPNVVCYKEVDSIEESTLTVAEYLQLKKKRLRKQSLTRRSLKHIESYLNDNSTTGTDLRVVLKNNRQKLIRNIALKTNTYQYKIDSVVKDLENITSVKKLYIPNERGTQNLEKLLLSHTKKFFTEGRDRIIM</sequence>
<organism evidence="1 2">
    <name type="scientific">Halobacteriovorax vibrionivorans</name>
    <dbReference type="NCBI Taxonomy" id="2152716"/>
    <lineage>
        <taxon>Bacteria</taxon>
        <taxon>Pseudomonadati</taxon>
        <taxon>Bdellovibrionota</taxon>
        <taxon>Bacteriovoracia</taxon>
        <taxon>Bacteriovoracales</taxon>
        <taxon>Halobacteriovoraceae</taxon>
        <taxon>Halobacteriovorax</taxon>
    </lineage>
</organism>
<dbReference type="Proteomes" id="UP000443582">
    <property type="component" value="Unassembled WGS sequence"/>
</dbReference>
<comment type="caution">
    <text evidence="1">The sequence shown here is derived from an EMBL/GenBank/DDBJ whole genome shotgun (WGS) entry which is preliminary data.</text>
</comment>
<dbReference type="InterPro" id="IPR031321">
    <property type="entry name" value="UCP012641"/>
</dbReference>
<dbReference type="Gene3D" id="3.40.390.70">
    <property type="match status" value="1"/>
</dbReference>
<gene>
    <name evidence="1" type="ORF">DAY19_01540</name>
</gene>